<gene>
    <name evidence="3" type="ORF">BST17_16600</name>
</gene>
<comment type="caution">
    <text evidence="3">The sequence shown here is derived from an EMBL/GenBank/DDBJ whole genome shotgun (WGS) entry which is preliminary data.</text>
</comment>
<dbReference type="InterPro" id="IPR017853">
    <property type="entry name" value="GH"/>
</dbReference>
<feature type="chain" id="PRO_5012642504" description="Glycoside-hydrolase family GH114 TIM-barrel domain-containing protein" evidence="1">
    <location>
        <begin position="23"/>
        <end position="264"/>
    </location>
</feature>
<dbReference type="Proteomes" id="UP000192366">
    <property type="component" value="Unassembled WGS sequence"/>
</dbReference>
<dbReference type="SUPFAM" id="SSF51445">
    <property type="entry name" value="(Trans)glycosidases"/>
    <property type="match status" value="1"/>
</dbReference>
<keyword evidence="1" id="KW-0732">Signal</keyword>
<evidence type="ECO:0000256" key="1">
    <source>
        <dbReference type="SAM" id="SignalP"/>
    </source>
</evidence>
<evidence type="ECO:0000313" key="3">
    <source>
        <dbReference type="EMBL" id="ORA03783.1"/>
    </source>
</evidence>
<dbReference type="PANTHER" id="PTHR35273">
    <property type="entry name" value="ALPHA-1,4 POLYGALACTOSAMINIDASE, PUTATIVE (AFU_ORTHOLOGUE AFUA_3G07890)-RELATED"/>
    <property type="match status" value="1"/>
</dbReference>
<dbReference type="AlphaFoldDB" id="A0A1W9YUS2"/>
<feature type="signal peptide" evidence="1">
    <location>
        <begin position="1"/>
        <end position="22"/>
    </location>
</feature>
<dbReference type="Pfam" id="PF03537">
    <property type="entry name" value="Glyco_hydro_114"/>
    <property type="match status" value="1"/>
</dbReference>
<keyword evidence="4" id="KW-1185">Reference proteome</keyword>
<proteinExistence type="predicted"/>
<organism evidence="3 4">
    <name type="scientific">Mycolicibacterium bacteremicum</name>
    <name type="common">Mycobacterium bacteremicum</name>
    <dbReference type="NCBI Taxonomy" id="564198"/>
    <lineage>
        <taxon>Bacteria</taxon>
        <taxon>Bacillati</taxon>
        <taxon>Actinomycetota</taxon>
        <taxon>Actinomycetes</taxon>
        <taxon>Mycobacteriales</taxon>
        <taxon>Mycobacteriaceae</taxon>
        <taxon>Mycolicibacterium</taxon>
    </lineage>
</organism>
<dbReference type="OrthoDB" id="319933at2"/>
<name>A0A1W9YUS2_MYCBA</name>
<dbReference type="EMBL" id="MVHJ01000013">
    <property type="protein sequence ID" value="ORA03783.1"/>
    <property type="molecule type" value="Genomic_DNA"/>
</dbReference>
<dbReference type="InterPro" id="IPR004352">
    <property type="entry name" value="GH114_TIM-barrel"/>
</dbReference>
<accession>A0A1W9YUS2</accession>
<dbReference type="InterPro" id="IPR013785">
    <property type="entry name" value="Aldolase_TIM"/>
</dbReference>
<dbReference type="RefSeq" id="WP_083059919.1">
    <property type="nucleotide sequence ID" value="NZ_JACKVM010000005.1"/>
</dbReference>
<dbReference type="STRING" id="564198.BST17_16600"/>
<reference evidence="3 4" key="1">
    <citation type="submission" date="2017-02" db="EMBL/GenBank/DDBJ databases">
        <title>The new phylogeny of genus Mycobacterium.</title>
        <authorList>
            <person name="Tortoli E."/>
            <person name="Trovato A."/>
            <person name="Cirillo D.M."/>
        </authorList>
    </citation>
    <scope>NUCLEOTIDE SEQUENCE [LARGE SCALE GENOMIC DNA]</scope>
    <source>
        <strain evidence="3 4">DSM 45578</strain>
    </source>
</reference>
<feature type="domain" description="Glycoside-hydrolase family GH114 TIM-barrel" evidence="2">
    <location>
        <begin position="34"/>
        <end position="252"/>
    </location>
</feature>
<protein>
    <recommendedName>
        <fullName evidence="2">Glycoside-hydrolase family GH114 TIM-barrel domain-containing protein</fullName>
    </recommendedName>
</protein>
<evidence type="ECO:0000313" key="4">
    <source>
        <dbReference type="Proteomes" id="UP000192366"/>
    </source>
</evidence>
<evidence type="ECO:0000259" key="2">
    <source>
        <dbReference type="Pfam" id="PF03537"/>
    </source>
</evidence>
<sequence length="264" mass="27915">MKGFSAVLAAILILPLCPQASAAPVTLPPTTGGFDYQLGGSSDTEGLAVVVRDSSAAPLPGAYNICYINGFQTQPGTDWVTRHPAALLRDGSGAPVVDAEWPDEYILDPSTAEQRTVILEVLTPTLNRCADNGFDAVEIDNLDTFTRYPGIDRSGALELARSFAALAHARGMAIGQKNAAEITGIGRGELGFDFAVAEECAAYDECDAYTATYGEHVLQIEYADNLPAPFADVCASGERAPQTILRDRDLTAAGAAGHVYEQCR</sequence>
<dbReference type="PANTHER" id="PTHR35273:SF2">
    <property type="entry name" value="ALPHA-GALACTOSIDASE"/>
    <property type="match status" value="1"/>
</dbReference>
<dbReference type="Gene3D" id="3.20.20.70">
    <property type="entry name" value="Aldolase class I"/>
    <property type="match status" value="1"/>
</dbReference>